<proteinExistence type="predicted"/>
<reference evidence="3" key="1">
    <citation type="journal article" date="2019" name="Int. J. Syst. Evol. Microbiol.">
        <title>The Global Catalogue of Microorganisms (GCM) 10K type strain sequencing project: providing services to taxonomists for standard genome sequencing and annotation.</title>
        <authorList>
            <consortium name="The Broad Institute Genomics Platform"/>
            <consortium name="The Broad Institute Genome Sequencing Center for Infectious Disease"/>
            <person name="Wu L."/>
            <person name="Ma J."/>
        </authorList>
    </citation>
    <scope>NUCLEOTIDE SEQUENCE [LARGE SCALE GENOMIC DNA]</scope>
    <source>
        <strain evidence="3">JCM 3325</strain>
    </source>
</reference>
<keyword evidence="1" id="KW-0812">Transmembrane</keyword>
<dbReference type="Proteomes" id="UP001501231">
    <property type="component" value="Unassembled WGS sequence"/>
</dbReference>
<sequence>MVAAAFGLVVAVAGGSGVTGTGATGALALSMVAAGGSLVLASGAFAALVRRGDRPATLSPDGIRVPTFLGVREIAWADVERCEIREADGGRRGLLAAWSSSEPDGQPVWLGDARNASIPEPDLMATARRWMAG</sequence>
<gene>
    <name evidence="2" type="ORF">GCM10010191_54150</name>
</gene>
<evidence type="ECO:0000313" key="2">
    <source>
        <dbReference type="EMBL" id="GAA2433185.1"/>
    </source>
</evidence>
<feature type="transmembrane region" description="Helical" evidence="1">
    <location>
        <begin position="27"/>
        <end position="49"/>
    </location>
</feature>
<comment type="caution">
    <text evidence="2">The sequence shown here is derived from an EMBL/GenBank/DDBJ whole genome shotgun (WGS) entry which is preliminary data.</text>
</comment>
<protein>
    <recommendedName>
        <fullName evidence="4">PH domain-containing protein</fullName>
    </recommendedName>
</protein>
<keyword evidence="1" id="KW-0472">Membrane</keyword>
<organism evidence="2 3">
    <name type="scientific">Actinomadura vinacea</name>
    <dbReference type="NCBI Taxonomy" id="115336"/>
    <lineage>
        <taxon>Bacteria</taxon>
        <taxon>Bacillati</taxon>
        <taxon>Actinomycetota</taxon>
        <taxon>Actinomycetes</taxon>
        <taxon>Streptosporangiales</taxon>
        <taxon>Thermomonosporaceae</taxon>
        <taxon>Actinomadura</taxon>
    </lineage>
</organism>
<keyword evidence="1" id="KW-1133">Transmembrane helix</keyword>
<dbReference type="EMBL" id="BAAARW010000020">
    <property type="protein sequence ID" value="GAA2433185.1"/>
    <property type="molecule type" value="Genomic_DNA"/>
</dbReference>
<name>A0ABP5WQC1_9ACTN</name>
<evidence type="ECO:0000256" key="1">
    <source>
        <dbReference type="SAM" id="Phobius"/>
    </source>
</evidence>
<keyword evidence="3" id="KW-1185">Reference proteome</keyword>
<accession>A0ABP5WQC1</accession>
<evidence type="ECO:0000313" key="3">
    <source>
        <dbReference type="Proteomes" id="UP001501231"/>
    </source>
</evidence>
<evidence type="ECO:0008006" key="4">
    <source>
        <dbReference type="Google" id="ProtNLM"/>
    </source>
</evidence>